<reference evidence="3 5" key="1">
    <citation type="journal article" date="2014" name="BMC Genomics">
        <title>Genome sequence of Anopheles sinensis provides insight into genetics basis of mosquito competence for malaria parasites.</title>
        <authorList>
            <person name="Zhou D."/>
            <person name="Zhang D."/>
            <person name="Ding G."/>
            <person name="Shi L."/>
            <person name="Hou Q."/>
            <person name="Ye Y."/>
            <person name="Xu Y."/>
            <person name="Zhou H."/>
            <person name="Xiong C."/>
            <person name="Li S."/>
            <person name="Yu J."/>
            <person name="Hong S."/>
            <person name="Yu X."/>
            <person name="Zou P."/>
            <person name="Chen C."/>
            <person name="Chang X."/>
            <person name="Wang W."/>
            <person name="Lv Y."/>
            <person name="Sun Y."/>
            <person name="Ma L."/>
            <person name="Shen B."/>
            <person name="Zhu C."/>
        </authorList>
    </citation>
    <scope>NUCLEOTIDE SEQUENCE [LARGE SCALE GENOMIC DNA]</scope>
</reference>
<keyword evidence="5" id="KW-1185">Reference proteome</keyword>
<keyword evidence="1" id="KW-0472">Membrane</keyword>
<reference evidence="4" key="2">
    <citation type="submission" date="2020-05" db="UniProtKB">
        <authorList>
            <consortium name="EnsemblMetazoa"/>
        </authorList>
    </citation>
    <scope>IDENTIFICATION</scope>
</reference>
<dbReference type="EMBL" id="ATLV01026860">
    <property type="status" value="NOT_ANNOTATED_CDS"/>
    <property type="molecule type" value="Genomic_DNA"/>
</dbReference>
<evidence type="ECO:0000256" key="1">
    <source>
        <dbReference type="SAM" id="Phobius"/>
    </source>
</evidence>
<dbReference type="AlphaFoldDB" id="A0A084WT63"/>
<feature type="chain" id="PRO_5001785392" evidence="2">
    <location>
        <begin position="22"/>
        <end position="264"/>
    </location>
</feature>
<dbReference type="VEuPathDB" id="VectorBase:ASIC021728"/>
<sequence>MPKEATLLIVLLLGLVTVVSPTPTEHPVITTEHTAIVEMVSNGATASDHLKRLKRICHESGVVEASYCLAFKQLQSHLGKNIIQEIDLLGQEQPKKVTATEDICSNLTELVKHLPSEWRSKELKSFAQDERCISVCSKTNGSEDDIQSDDCWLLFVGFQALIASHPERERIEQVQPKMNKEKLYDSEKPLGGVSETTQNIPIEENTTRKTKYVQAEQRALVKKSRTYDPNDFNNQNYYLYFLFSFAVLGTLYGIYRCTDDTKKV</sequence>
<protein>
    <submittedName>
        <fullName evidence="3">AGAP013053-PA-like protein</fullName>
    </submittedName>
</protein>
<evidence type="ECO:0000313" key="4">
    <source>
        <dbReference type="EnsemblMetazoa" id="ASIC021728-PA"/>
    </source>
</evidence>
<dbReference type="VEuPathDB" id="VectorBase:ASIS000817"/>
<organism evidence="3">
    <name type="scientific">Anopheles sinensis</name>
    <name type="common">Mosquito</name>
    <dbReference type="NCBI Taxonomy" id="74873"/>
    <lineage>
        <taxon>Eukaryota</taxon>
        <taxon>Metazoa</taxon>
        <taxon>Ecdysozoa</taxon>
        <taxon>Arthropoda</taxon>
        <taxon>Hexapoda</taxon>
        <taxon>Insecta</taxon>
        <taxon>Pterygota</taxon>
        <taxon>Neoptera</taxon>
        <taxon>Endopterygota</taxon>
        <taxon>Diptera</taxon>
        <taxon>Nematocera</taxon>
        <taxon>Culicoidea</taxon>
        <taxon>Culicidae</taxon>
        <taxon>Anophelinae</taxon>
        <taxon>Anopheles</taxon>
    </lineage>
</organism>
<dbReference type="EnsemblMetazoa" id="ASIC021728-RA">
    <property type="protein sequence ID" value="ASIC021728-PA"/>
    <property type="gene ID" value="ASIC021728"/>
</dbReference>
<name>A0A084WT63_ANOSI</name>
<feature type="signal peptide" evidence="2">
    <location>
        <begin position="1"/>
        <end position="21"/>
    </location>
</feature>
<keyword evidence="1" id="KW-0812">Transmembrane</keyword>
<evidence type="ECO:0000256" key="2">
    <source>
        <dbReference type="SAM" id="SignalP"/>
    </source>
</evidence>
<accession>A0A084WT63</accession>
<keyword evidence="2" id="KW-0732">Signal</keyword>
<feature type="transmembrane region" description="Helical" evidence="1">
    <location>
        <begin position="237"/>
        <end position="255"/>
    </location>
</feature>
<dbReference type="EMBL" id="KE525420">
    <property type="protein sequence ID" value="KFB53407.1"/>
    <property type="molecule type" value="Genomic_DNA"/>
</dbReference>
<evidence type="ECO:0000313" key="3">
    <source>
        <dbReference type="EMBL" id="KFB53407.1"/>
    </source>
</evidence>
<dbReference type="Proteomes" id="UP000030765">
    <property type="component" value="Unassembled WGS sequence"/>
</dbReference>
<proteinExistence type="predicted"/>
<evidence type="ECO:0000313" key="5">
    <source>
        <dbReference type="Proteomes" id="UP000030765"/>
    </source>
</evidence>
<keyword evidence="1" id="KW-1133">Transmembrane helix</keyword>
<gene>
    <name evidence="3" type="ORF">ZHAS_00021728</name>
</gene>